<dbReference type="GO" id="GO:0042910">
    <property type="term" value="F:xenobiotic transmembrane transporter activity"/>
    <property type="evidence" value="ECO:0007669"/>
    <property type="project" value="InterPro"/>
</dbReference>
<keyword evidence="1" id="KW-1133">Transmembrane helix</keyword>
<dbReference type="InterPro" id="IPR002528">
    <property type="entry name" value="MATE_fam"/>
</dbReference>
<sequence length="72" mass="8200">MFTFDIIILNIVGNIGVAAYGITANIALMIIAIFIGMWQGVQPIISINYNNENDINKIYCTFFRIYISFVFQ</sequence>
<dbReference type="KEGG" id="bpw:WESB_1500"/>
<protein>
    <submittedName>
        <fullName evidence="2">MATE efflux family protein</fullName>
    </submittedName>
</protein>
<evidence type="ECO:0000313" key="2">
    <source>
        <dbReference type="EMBL" id="CCG56967.1"/>
    </source>
</evidence>
<dbReference type="HOGENOM" id="CLU_2714455_0_0_12"/>
<dbReference type="AlphaFoldDB" id="K0JJD1"/>
<reference evidence="2 3" key="1">
    <citation type="journal article" date="2012" name="BMC Genomics">
        <title>Comparative genomics of Brachyspira pilosicoli strains: genome rearrangements, reductions and correlation of genetic compliment with phenotypic diversity.</title>
        <authorList>
            <person name="Mappley L.J."/>
            <person name="Black M.L."/>
            <person name="Abuoun M."/>
            <person name="Darby A.C."/>
            <person name="Woodward M.J."/>
            <person name="Parkhill J."/>
            <person name="Turner A.K."/>
            <person name="Bellgard M.I."/>
            <person name="La T."/>
            <person name="Phillips N.D."/>
            <person name="La Ragione R.M."/>
            <person name="Hampson D.J."/>
        </authorList>
    </citation>
    <scope>NUCLEOTIDE SEQUENCE [LARGE SCALE GENOMIC DNA]</scope>
    <source>
        <strain evidence="2">WesB</strain>
    </source>
</reference>
<dbReference type="Proteomes" id="UP000003759">
    <property type="component" value="Chromosome"/>
</dbReference>
<organism evidence="2 3">
    <name type="scientific">Brachyspira pilosicoli WesB</name>
    <dbReference type="NCBI Taxonomy" id="1161918"/>
    <lineage>
        <taxon>Bacteria</taxon>
        <taxon>Pseudomonadati</taxon>
        <taxon>Spirochaetota</taxon>
        <taxon>Spirochaetia</taxon>
        <taxon>Brachyspirales</taxon>
        <taxon>Brachyspiraceae</taxon>
        <taxon>Brachyspira</taxon>
    </lineage>
</organism>
<name>K0JJD1_BRAPL</name>
<dbReference type="GO" id="GO:0015297">
    <property type="term" value="F:antiporter activity"/>
    <property type="evidence" value="ECO:0007669"/>
    <property type="project" value="InterPro"/>
</dbReference>
<keyword evidence="1" id="KW-0472">Membrane</keyword>
<keyword evidence="1" id="KW-0812">Transmembrane</keyword>
<proteinExistence type="predicted"/>
<accession>K0JJD1</accession>
<evidence type="ECO:0000313" key="3">
    <source>
        <dbReference type="Proteomes" id="UP000003759"/>
    </source>
</evidence>
<feature type="transmembrane region" description="Helical" evidence="1">
    <location>
        <begin position="6"/>
        <end position="35"/>
    </location>
</feature>
<dbReference type="GO" id="GO:0016020">
    <property type="term" value="C:membrane"/>
    <property type="evidence" value="ECO:0007669"/>
    <property type="project" value="InterPro"/>
</dbReference>
<dbReference type="EMBL" id="HE793032">
    <property type="protein sequence ID" value="CCG56967.1"/>
    <property type="molecule type" value="Genomic_DNA"/>
</dbReference>
<dbReference type="Pfam" id="PF01554">
    <property type="entry name" value="MatE"/>
    <property type="match status" value="1"/>
</dbReference>
<evidence type="ECO:0000256" key="1">
    <source>
        <dbReference type="SAM" id="Phobius"/>
    </source>
</evidence>
<gene>
    <name evidence="2" type="primary">matE2</name>
    <name evidence="2" type="ORF">WESB_1500</name>
</gene>